<evidence type="ECO:0000313" key="3">
    <source>
        <dbReference type="EMBL" id="PCE41709.1"/>
    </source>
</evidence>
<evidence type="ECO:0000313" key="4">
    <source>
        <dbReference type="Proteomes" id="UP000218934"/>
    </source>
</evidence>
<dbReference type="Pfam" id="PF17289">
    <property type="entry name" value="Terminase_6C"/>
    <property type="match status" value="1"/>
</dbReference>
<sequence>MKIPSHIPPVISPRVVRAIADELNRRSLLYYHKNLGFPVLHGGQPPVMAPYIEAICYVLQELAEGRIKRLIITVPPRHGKSEITAASFGSWMFGQDPSLKIMLASYGIELSGPQVANAKAIIASDRFRRIFPRTRIKRGMNRADVFGTTAGGEFRAVSQGGAATGFGADILIVDDLSKADEALTFAGREKAITFYRNSLPSRFDNPADGRVIVIQQRLHEEDLVGFLLDVGGFYHLNLPAMAEFDEVIPLSGGREWYRRKGDLLDPIRFPQSYLDHQRLLMGNRFYAAQYQQDPIASDGSLIKWAWFGQYSRVKNRSYYLKIVQSWDPAITERIHSDYSVGQTWGYRDGKWYLLDLIRAKLEYPRLRERVLEWHRQWRADALLIEGVSIGLSLAQDMRREMLPGKIVSETPRGSKQDRLASRSAQLETGDYLLPEAAPWLADFRRELLAFPDGRHDDQVDAMVQFLEFVYDRPSWVRATYGPDGRRTDPIIRSSLRRRSY</sequence>
<reference evidence="3 4" key="1">
    <citation type="submission" date="2017-09" db="EMBL/GenBank/DDBJ databases">
        <title>The Catabolism of 3,6-Dichlorosalicylic acid is Initiated by the Cytochrome P450 Monooxygenase DsmABC in Rhizorhabdus dicambivorans Ndbn-20.</title>
        <authorList>
            <person name="Na L."/>
        </authorList>
    </citation>
    <scope>NUCLEOTIDE SEQUENCE [LARGE SCALE GENOMIC DNA]</scope>
    <source>
        <strain evidence="3 4">Ndbn-20m</strain>
    </source>
</reference>
<evidence type="ECO:0000259" key="2">
    <source>
        <dbReference type="Pfam" id="PF17289"/>
    </source>
</evidence>
<dbReference type="OrthoDB" id="9771580at2"/>
<dbReference type="Gene3D" id="3.30.420.240">
    <property type="match status" value="1"/>
</dbReference>
<gene>
    <name evidence="3" type="ORF">COO09_13150</name>
</gene>
<comment type="caution">
    <text evidence="3">The sequence shown here is derived from an EMBL/GenBank/DDBJ whole genome shotgun (WGS) entry which is preliminary data.</text>
</comment>
<evidence type="ECO:0000256" key="1">
    <source>
        <dbReference type="ARBA" id="ARBA00022612"/>
    </source>
</evidence>
<dbReference type="NCBIfam" id="TIGR01630">
    <property type="entry name" value="psiM2_ORF9"/>
    <property type="match status" value="1"/>
</dbReference>
<keyword evidence="4" id="KW-1185">Reference proteome</keyword>
<dbReference type="InterPro" id="IPR035421">
    <property type="entry name" value="Terminase_6C"/>
</dbReference>
<dbReference type="Proteomes" id="UP000218934">
    <property type="component" value="Unassembled WGS sequence"/>
</dbReference>
<dbReference type="RefSeq" id="WP_083215749.1">
    <property type="nucleotide sequence ID" value="NZ_CP023449.1"/>
</dbReference>
<dbReference type="InterPro" id="IPR006517">
    <property type="entry name" value="Phage_terminase_lsu-like_C"/>
</dbReference>
<keyword evidence="1" id="KW-1188">Viral release from host cell</keyword>
<organism evidence="3 4">
    <name type="scientific">Rhizorhabdus dicambivorans</name>
    <dbReference type="NCBI Taxonomy" id="1850238"/>
    <lineage>
        <taxon>Bacteria</taxon>
        <taxon>Pseudomonadati</taxon>
        <taxon>Pseudomonadota</taxon>
        <taxon>Alphaproteobacteria</taxon>
        <taxon>Sphingomonadales</taxon>
        <taxon>Sphingomonadaceae</taxon>
        <taxon>Rhizorhabdus</taxon>
    </lineage>
</organism>
<dbReference type="AlphaFoldDB" id="A0A2A4FUA0"/>
<proteinExistence type="predicted"/>
<name>A0A2A4FUA0_9SPHN</name>
<feature type="domain" description="Terminase large subunit gp17-like C-terminal" evidence="2">
    <location>
        <begin position="325"/>
        <end position="466"/>
    </location>
</feature>
<dbReference type="KEGG" id="rdi:CMV14_18815"/>
<protein>
    <recommendedName>
        <fullName evidence="2">Terminase large subunit gp17-like C-terminal domain-containing protein</fullName>
    </recommendedName>
</protein>
<dbReference type="EMBL" id="NWUF01000012">
    <property type="protein sequence ID" value="PCE41709.1"/>
    <property type="molecule type" value="Genomic_DNA"/>
</dbReference>
<accession>A0A2A4FUA0</accession>